<dbReference type="NCBIfam" id="TIGR01085">
    <property type="entry name" value="murE"/>
    <property type="match status" value="1"/>
</dbReference>
<dbReference type="InterPro" id="IPR013221">
    <property type="entry name" value="Mur_ligase_cen"/>
</dbReference>
<comment type="caution">
    <text evidence="7">The sequence shown here is derived from an EMBL/GenBank/DDBJ whole genome shotgun (WGS) entry which is preliminary data.</text>
</comment>
<dbReference type="SUPFAM" id="SSF53244">
    <property type="entry name" value="MurD-like peptide ligases, peptide-binding domain"/>
    <property type="match status" value="1"/>
</dbReference>
<feature type="binding site" evidence="3">
    <location>
        <position position="203"/>
    </location>
    <ligand>
        <name>UDP-N-acetyl-alpha-D-muramoyl-L-alanyl-D-glutamate</name>
        <dbReference type="ChEBI" id="CHEBI:83900"/>
    </ligand>
</feature>
<accession>A0A430ABW4</accession>
<organism evidence="7 8">
    <name type="scientific">Vagococcus fessus</name>
    <dbReference type="NCBI Taxonomy" id="120370"/>
    <lineage>
        <taxon>Bacteria</taxon>
        <taxon>Bacillati</taxon>
        <taxon>Bacillota</taxon>
        <taxon>Bacilli</taxon>
        <taxon>Lactobacillales</taxon>
        <taxon>Enterococcaceae</taxon>
        <taxon>Vagococcus</taxon>
    </lineage>
</organism>
<keyword evidence="3" id="KW-0460">Magnesium</keyword>
<dbReference type="NCBIfam" id="NF010628">
    <property type="entry name" value="PRK14022.1"/>
    <property type="match status" value="1"/>
</dbReference>
<evidence type="ECO:0000256" key="2">
    <source>
        <dbReference type="ARBA" id="ARBA00005898"/>
    </source>
</evidence>
<reference evidence="7 8" key="1">
    <citation type="submission" date="2017-05" db="EMBL/GenBank/DDBJ databases">
        <title>Vagococcus spp. assemblies.</title>
        <authorList>
            <person name="Gulvik C.A."/>
        </authorList>
    </citation>
    <scope>NUCLEOTIDE SEQUENCE [LARGE SCALE GENOMIC DNA]</scope>
    <source>
        <strain evidence="7 8">CCUG 41755</strain>
    </source>
</reference>
<feature type="domain" description="Mur ligase central" evidence="6">
    <location>
        <begin position="123"/>
        <end position="328"/>
    </location>
</feature>
<comment type="function">
    <text evidence="3">Catalyzes the addition of an amino acid to the nucleotide precursor UDP-N-acetylmuramoyl-L-alanyl-D-glutamate (UMAG) in the biosynthesis of bacterial cell-wall peptidoglycan.</text>
</comment>
<dbReference type="Proteomes" id="UP000287101">
    <property type="component" value="Unassembled WGS sequence"/>
</dbReference>
<comment type="caution">
    <text evidence="3">Lacks conserved residue(s) required for the propagation of feature annotation.</text>
</comment>
<dbReference type="InterPro" id="IPR036615">
    <property type="entry name" value="Mur_ligase_C_dom_sf"/>
</dbReference>
<keyword evidence="3 7" id="KW-0436">Ligase</keyword>
<keyword evidence="8" id="KW-1185">Reference proteome</keyword>
<dbReference type="GO" id="GO:0009252">
    <property type="term" value="P:peptidoglycan biosynthetic process"/>
    <property type="evidence" value="ECO:0007669"/>
    <property type="project" value="UniProtKB-UniRule"/>
</dbReference>
<dbReference type="GO" id="GO:0005524">
    <property type="term" value="F:ATP binding"/>
    <property type="evidence" value="ECO:0007669"/>
    <property type="project" value="UniProtKB-UniRule"/>
</dbReference>
<evidence type="ECO:0000256" key="3">
    <source>
        <dbReference type="HAMAP-Rule" id="MF_00208"/>
    </source>
</evidence>
<evidence type="ECO:0000259" key="5">
    <source>
        <dbReference type="Pfam" id="PF02875"/>
    </source>
</evidence>
<dbReference type="GO" id="GO:0071555">
    <property type="term" value="P:cell wall organization"/>
    <property type="evidence" value="ECO:0007669"/>
    <property type="project" value="UniProtKB-KW"/>
</dbReference>
<dbReference type="Gene3D" id="3.90.190.20">
    <property type="entry name" value="Mur ligase, C-terminal domain"/>
    <property type="match status" value="1"/>
</dbReference>
<sequence length="506" mass="55899">MITLAKIANLLKEHQLVREFIIDNEWHYAISEDVAESTISHITYDSRAIKEGSLFFCKGLAFKSDYLEQAIADGAGFYVTEVNYEIESDAIGIIVTDIKKAMALISMAFYDFPQEELQVIAYTGTKGKTTAAYFCKYILEKATNQKTALLSTMETILDGKTSIKSLLTTPESVDLYRMMREAVTNGMSHLIMEVSSQAYKTDRVYGLNFDVGIFLNISEDHIGTIEHPDFDDYFYCKRQLLKHSKQVILNRNSDFYAILEDVAKESTDKVITYGDDSVEADYTFIPSSEGKGKFEVVAKEDTLAIAGDYAINLLGDFNQGNALSAMMATALVGAKKEAMSEGLSLAKVPGRMDSCVTNKGVPVYVDFAHNLLSLHTLLSFVKKEHPESKLVVLIGSTGGKGVSRRHDFGNVLSELADIAVLTSDDPGHEKAEDIIAEIQETMTDNVRCEIEVDREKAIELALNLAGENDVVVLAGKGSDKYQVIGDERTPYEGDLEIANKLIEGGY</sequence>
<protein>
    <recommendedName>
        <fullName evidence="3">UDP-N-acetylmuramyl-tripeptide synthetase</fullName>
        <ecNumber evidence="3">6.3.2.-</ecNumber>
    </recommendedName>
    <alternativeName>
        <fullName evidence="3">UDP-MurNAc-tripeptide synthetase</fullName>
    </alternativeName>
</protein>
<dbReference type="Pfam" id="PF02875">
    <property type="entry name" value="Mur_ligase_C"/>
    <property type="match status" value="1"/>
</dbReference>
<keyword evidence="3 4" id="KW-0132">Cell division</keyword>
<dbReference type="PANTHER" id="PTHR23135">
    <property type="entry name" value="MUR LIGASE FAMILY MEMBER"/>
    <property type="match status" value="1"/>
</dbReference>
<dbReference type="Pfam" id="PF08245">
    <property type="entry name" value="Mur_ligase_M"/>
    <property type="match status" value="1"/>
</dbReference>
<dbReference type="AlphaFoldDB" id="A0A430ABW4"/>
<evidence type="ECO:0000256" key="1">
    <source>
        <dbReference type="ARBA" id="ARBA00004752"/>
    </source>
</evidence>
<dbReference type="GO" id="GO:0000287">
    <property type="term" value="F:magnesium ion binding"/>
    <property type="evidence" value="ECO:0007669"/>
    <property type="project" value="UniProtKB-UniRule"/>
</dbReference>
<evidence type="ECO:0000313" key="8">
    <source>
        <dbReference type="Proteomes" id="UP000287101"/>
    </source>
</evidence>
<dbReference type="InterPro" id="IPR004101">
    <property type="entry name" value="Mur_ligase_C"/>
</dbReference>
<dbReference type="RefSeq" id="WP_126830218.1">
    <property type="nucleotide sequence ID" value="NZ_CBCRYB010000002.1"/>
</dbReference>
<dbReference type="GO" id="GO:0016881">
    <property type="term" value="F:acid-amino acid ligase activity"/>
    <property type="evidence" value="ECO:0007669"/>
    <property type="project" value="UniProtKB-UniRule"/>
</dbReference>
<dbReference type="HAMAP" id="MF_00208">
    <property type="entry name" value="MurE"/>
    <property type="match status" value="1"/>
</dbReference>
<dbReference type="PANTHER" id="PTHR23135:SF4">
    <property type="entry name" value="UDP-N-ACETYLMURAMOYL-L-ALANYL-D-GLUTAMATE--2,6-DIAMINOPIMELATE LIGASE MURE HOMOLOG, CHLOROPLASTIC"/>
    <property type="match status" value="1"/>
</dbReference>
<keyword evidence="3 4" id="KW-0131">Cell cycle</keyword>
<feature type="binding site" evidence="3">
    <location>
        <position position="195"/>
    </location>
    <ligand>
        <name>UDP-N-acetyl-alpha-D-muramoyl-L-alanyl-D-glutamate</name>
        <dbReference type="ChEBI" id="CHEBI:83900"/>
    </ligand>
</feature>
<feature type="binding site" evidence="3">
    <location>
        <begin position="124"/>
        <end position="130"/>
    </location>
    <ligand>
        <name>ATP</name>
        <dbReference type="ChEBI" id="CHEBI:30616"/>
    </ligand>
</feature>
<dbReference type="GO" id="GO:0005737">
    <property type="term" value="C:cytoplasm"/>
    <property type="evidence" value="ECO:0007669"/>
    <property type="project" value="UniProtKB-SubCell"/>
</dbReference>
<dbReference type="Gene3D" id="3.40.1390.10">
    <property type="entry name" value="MurE/MurF, N-terminal domain"/>
    <property type="match status" value="1"/>
</dbReference>
<dbReference type="Gene3D" id="3.40.1190.10">
    <property type="entry name" value="Mur-like, catalytic domain"/>
    <property type="match status" value="1"/>
</dbReference>
<dbReference type="EC" id="6.3.2.-" evidence="3"/>
<keyword evidence="3 4" id="KW-0961">Cell wall biogenesis/degradation</keyword>
<comment type="cofactor">
    <cofactor evidence="3">
        <name>Mg(2+)</name>
        <dbReference type="ChEBI" id="CHEBI:18420"/>
    </cofactor>
</comment>
<feature type="binding site" evidence="3">
    <location>
        <position position="46"/>
    </location>
    <ligand>
        <name>UDP-N-acetyl-alpha-D-muramoyl-L-alanyl-D-glutamate</name>
        <dbReference type="ChEBI" id="CHEBI:83900"/>
    </ligand>
</feature>
<comment type="similarity">
    <text evidence="2 3">Belongs to the MurCDEF family. MurE subfamily.</text>
</comment>
<comment type="pathway">
    <text evidence="1 3 4">Cell wall biogenesis; peptidoglycan biosynthesis.</text>
</comment>
<comment type="PTM">
    <text evidence="3">Carboxylation is probably crucial for Mg(2+) binding and, consequently, for the gamma-phosphate positioning of ATP.</text>
</comment>
<comment type="subcellular location">
    <subcellularLocation>
        <location evidence="3 4">Cytoplasm</location>
    </subcellularLocation>
</comment>
<keyword evidence="3" id="KW-0067">ATP-binding</keyword>
<dbReference type="InterPro" id="IPR036565">
    <property type="entry name" value="Mur-like_cat_sf"/>
</dbReference>
<dbReference type="EMBL" id="NGJY01000001">
    <property type="protein sequence ID" value="RSU04700.1"/>
    <property type="molecule type" value="Genomic_DNA"/>
</dbReference>
<feature type="binding site" evidence="3">
    <location>
        <begin position="168"/>
        <end position="169"/>
    </location>
    <ligand>
        <name>UDP-N-acetyl-alpha-D-muramoyl-L-alanyl-D-glutamate</name>
        <dbReference type="ChEBI" id="CHEBI:83900"/>
    </ligand>
</feature>
<keyword evidence="3" id="KW-0963">Cytoplasm</keyword>
<dbReference type="InterPro" id="IPR005761">
    <property type="entry name" value="UDP-N-AcMur-Glu-dNH2Pim_ligase"/>
</dbReference>
<dbReference type="SUPFAM" id="SSF53623">
    <property type="entry name" value="MurD-like peptide ligases, catalytic domain"/>
    <property type="match status" value="1"/>
</dbReference>
<feature type="domain" description="Mur ligase C-terminal" evidence="5">
    <location>
        <begin position="350"/>
        <end position="477"/>
    </location>
</feature>
<dbReference type="UniPathway" id="UPA00219"/>
<evidence type="ECO:0000313" key="7">
    <source>
        <dbReference type="EMBL" id="RSU04700.1"/>
    </source>
</evidence>
<dbReference type="GO" id="GO:0051301">
    <property type="term" value="P:cell division"/>
    <property type="evidence" value="ECO:0007669"/>
    <property type="project" value="UniProtKB-KW"/>
</dbReference>
<evidence type="ECO:0000259" key="6">
    <source>
        <dbReference type="Pfam" id="PF08245"/>
    </source>
</evidence>
<dbReference type="OrthoDB" id="9800958at2"/>
<dbReference type="SUPFAM" id="SSF63418">
    <property type="entry name" value="MurE/MurF N-terminal domain"/>
    <property type="match status" value="1"/>
</dbReference>
<proteinExistence type="inferred from homology"/>
<dbReference type="GO" id="GO:0008360">
    <property type="term" value="P:regulation of cell shape"/>
    <property type="evidence" value="ECO:0007669"/>
    <property type="project" value="UniProtKB-KW"/>
</dbReference>
<keyword evidence="3" id="KW-0547">Nucleotide-binding</keyword>
<name>A0A430ABW4_9ENTE</name>
<evidence type="ECO:0000256" key="4">
    <source>
        <dbReference type="RuleBase" id="RU004135"/>
    </source>
</evidence>
<gene>
    <name evidence="3" type="primary">murE</name>
    <name evidence="7" type="ORF">CBF31_01395</name>
</gene>
<keyword evidence="3 4" id="KW-0573">Peptidoglycan synthesis</keyword>
<feature type="modified residue" description="N6-carboxylysine" evidence="3">
    <location>
        <position position="237"/>
    </location>
</feature>
<dbReference type="InterPro" id="IPR035911">
    <property type="entry name" value="MurE/MurF_N"/>
</dbReference>
<keyword evidence="3 4" id="KW-0133">Cell shape</keyword>